<dbReference type="WBParaSite" id="TCLT_0000729701-mRNA-1">
    <property type="protein sequence ID" value="TCLT_0000729701-mRNA-1"/>
    <property type="gene ID" value="TCLT_0000729701"/>
</dbReference>
<name>A0A0N5D313_THECL</name>
<evidence type="ECO:0000313" key="3">
    <source>
        <dbReference type="Proteomes" id="UP000276776"/>
    </source>
</evidence>
<dbReference type="Proteomes" id="UP000276776">
    <property type="component" value="Unassembled WGS sequence"/>
</dbReference>
<feature type="domain" description="FBXO47 ARM repeats region" evidence="1">
    <location>
        <begin position="168"/>
        <end position="308"/>
    </location>
</feature>
<evidence type="ECO:0000313" key="4">
    <source>
        <dbReference type="WBParaSite" id="TCLT_0000729701-mRNA-1"/>
    </source>
</evidence>
<dbReference type="PANTHER" id="PTHR34098">
    <property type="entry name" value="F-BOX ONLY PROTEIN 47"/>
    <property type="match status" value="1"/>
</dbReference>
<accession>A0A0N5D313</accession>
<reference evidence="4" key="1">
    <citation type="submission" date="2016-04" db="UniProtKB">
        <authorList>
            <consortium name="WormBaseParasite"/>
        </authorList>
    </citation>
    <scope>IDENTIFICATION</scope>
</reference>
<dbReference type="InterPro" id="IPR038946">
    <property type="entry name" value="FBXO47"/>
</dbReference>
<dbReference type="SUPFAM" id="SSF81383">
    <property type="entry name" value="F-box domain"/>
    <property type="match status" value="1"/>
</dbReference>
<proteinExistence type="predicted"/>
<sequence>MANLDYPSSVMSREKMLKNNLLEMVPKIKKPAKSLGNFRKLPRELLYTVFDYIEVESLGQFCLTSHAFNYLIRCYLVRESSRRRFYFETKDLEETFEGCDQFSAWGKLFKAATAILDHQKCCSFVTYYFIKDLNIINWFGWNRCFMTICGNWKFEDRALFLHMVLEVTDLYKSIDTVLLEDAGKYPLLEMKVRNALRFGFLDGPFQKDLEVGFWISAILNTQETIERKTRLFILMYGPLQDIDGTSSPNILVIIHWRLLVDRNIESPNICANILRPISHAFDCLIQTSAIERYCWNEDQIFDLLEEISNDRLLFITALLVADSNGQTERASPSDE</sequence>
<dbReference type="PANTHER" id="PTHR34098:SF1">
    <property type="entry name" value="F-BOX ONLY PROTEIN 47"/>
    <property type="match status" value="1"/>
</dbReference>
<dbReference type="InterPro" id="IPR056622">
    <property type="entry name" value="ARM_FBXO47"/>
</dbReference>
<dbReference type="EMBL" id="UYYF01004492">
    <property type="protein sequence ID" value="VDN04727.1"/>
    <property type="molecule type" value="Genomic_DNA"/>
</dbReference>
<gene>
    <name evidence="2" type="ORF">TCLT_LOCUS7286</name>
</gene>
<keyword evidence="3" id="KW-1185">Reference proteome</keyword>
<dbReference type="Gene3D" id="1.20.1280.50">
    <property type="match status" value="1"/>
</dbReference>
<reference evidence="2 3" key="2">
    <citation type="submission" date="2018-11" db="EMBL/GenBank/DDBJ databases">
        <authorList>
            <consortium name="Pathogen Informatics"/>
        </authorList>
    </citation>
    <scope>NUCLEOTIDE SEQUENCE [LARGE SCALE GENOMIC DNA]</scope>
</reference>
<evidence type="ECO:0000313" key="2">
    <source>
        <dbReference type="EMBL" id="VDN04727.1"/>
    </source>
</evidence>
<organism evidence="4">
    <name type="scientific">Thelazia callipaeda</name>
    <name type="common">Oriental eyeworm</name>
    <name type="synonym">Parasitic nematode</name>
    <dbReference type="NCBI Taxonomy" id="103827"/>
    <lineage>
        <taxon>Eukaryota</taxon>
        <taxon>Metazoa</taxon>
        <taxon>Ecdysozoa</taxon>
        <taxon>Nematoda</taxon>
        <taxon>Chromadorea</taxon>
        <taxon>Rhabditida</taxon>
        <taxon>Spirurina</taxon>
        <taxon>Spiruromorpha</taxon>
        <taxon>Thelazioidea</taxon>
        <taxon>Thelaziidae</taxon>
        <taxon>Thelazia</taxon>
    </lineage>
</organism>
<protein>
    <submittedName>
        <fullName evidence="4">F-box domain-containing protein</fullName>
    </submittedName>
</protein>
<dbReference type="Pfam" id="PF24467">
    <property type="entry name" value="ARM_FBXO47"/>
    <property type="match status" value="1"/>
</dbReference>
<evidence type="ECO:0000259" key="1">
    <source>
        <dbReference type="Pfam" id="PF24467"/>
    </source>
</evidence>
<dbReference type="STRING" id="103827.A0A0N5D313"/>
<dbReference type="AlphaFoldDB" id="A0A0N5D313"/>
<dbReference type="InterPro" id="IPR036047">
    <property type="entry name" value="F-box-like_dom_sf"/>
</dbReference>
<dbReference type="OrthoDB" id="5785977at2759"/>